<feature type="transmembrane region" description="Helical" evidence="10">
    <location>
        <begin position="367"/>
        <end position="387"/>
    </location>
</feature>
<evidence type="ECO:0000256" key="6">
    <source>
        <dbReference type="ARBA" id="ARBA00022927"/>
    </source>
</evidence>
<protein>
    <recommendedName>
        <fullName evidence="13">OPT oligopeptide transporter</fullName>
    </recommendedName>
</protein>
<feature type="transmembrane region" description="Helical" evidence="10">
    <location>
        <begin position="340"/>
        <end position="361"/>
    </location>
</feature>
<feature type="region of interest" description="Disordered" evidence="9">
    <location>
        <begin position="1"/>
        <end position="38"/>
    </location>
</feature>
<keyword evidence="4 10" id="KW-0812">Transmembrane</keyword>
<dbReference type="Proteomes" id="UP001583177">
    <property type="component" value="Unassembled WGS sequence"/>
</dbReference>
<evidence type="ECO:0000256" key="5">
    <source>
        <dbReference type="ARBA" id="ARBA00022856"/>
    </source>
</evidence>
<accession>A0ABR3XXF7</accession>
<dbReference type="NCBIfam" id="TIGR00728">
    <property type="entry name" value="OPT_sfam"/>
    <property type="match status" value="1"/>
</dbReference>
<gene>
    <name evidence="11" type="ORF">Daus18300_001300</name>
</gene>
<dbReference type="PANTHER" id="PTHR22601">
    <property type="entry name" value="ISP4 LIKE PROTEIN"/>
    <property type="match status" value="1"/>
</dbReference>
<reference evidence="11 12" key="1">
    <citation type="journal article" date="2024" name="IMA Fungus">
        <title>IMA Genome - F19 : A genome assembly and annotation guide to empower mycologists, including annotated draft genome sequences of Ceratocystis pirilliformis, Diaporthe australafricana, Fusarium ophioides, Paecilomyces lecythidis, and Sporothrix stenoceras.</title>
        <authorList>
            <person name="Aylward J."/>
            <person name="Wilson A.M."/>
            <person name="Visagie C.M."/>
            <person name="Spraker J."/>
            <person name="Barnes I."/>
            <person name="Buitendag C."/>
            <person name="Ceriani C."/>
            <person name="Del Mar Angel L."/>
            <person name="du Plessis D."/>
            <person name="Fuchs T."/>
            <person name="Gasser K."/>
            <person name="Kramer D."/>
            <person name="Li W."/>
            <person name="Munsamy K."/>
            <person name="Piso A."/>
            <person name="Price J.L."/>
            <person name="Sonnekus B."/>
            <person name="Thomas C."/>
            <person name="van der Nest A."/>
            <person name="van Dijk A."/>
            <person name="van Heerden A."/>
            <person name="van Vuuren N."/>
            <person name="Yilmaz N."/>
            <person name="Duong T.A."/>
            <person name="van der Merwe N.A."/>
            <person name="Wingfield M.J."/>
            <person name="Wingfield B.D."/>
        </authorList>
    </citation>
    <scope>NUCLEOTIDE SEQUENCE [LARGE SCALE GENOMIC DNA]</scope>
    <source>
        <strain evidence="11 12">CMW 18300</strain>
    </source>
</reference>
<evidence type="ECO:0000256" key="9">
    <source>
        <dbReference type="SAM" id="MobiDB-lite"/>
    </source>
</evidence>
<evidence type="ECO:0000256" key="1">
    <source>
        <dbReference type="ARBA" id="ARBA00004141"/>
    </source>
</evidence>
<name>A0ABR3XXF7_9PEZI</name>
<feature type="transmembrane region" description="Helical" evidence="10">
    <location>
        <begin position="524"/>
        <end position="543"/>
    </location>
</feature>
<feature type="transmembrane region" description="Helical" evidence="10">
    <location>
        <begin position="600"/>
        <end position="622"/>
    </location>
</feature>
<keyword evidence="8 10" id="KW-0472">Membrane</keyword>
<evidence type="ECO:0000256" key="4">
    <source>
        <dbReference type="ARBA" id="ARBA00022692"/>
    </source>
</evidence>
<feature type="transmembrane region" description="Helical" evidence="10">
    <location>
        <begin position="132"/>
        <end position="158"/>
    </location>
</feature>
<organism evidence="11 12">
    <name type="scientific">Diaporthe australafricana</name>
    <dbReference type="NCBI Taxonomy" id="127596"/>
    <lineage>
        <taxon>Eukaryota</taxon>
        <taxon>Fungi</taxon>
        <taxon>Dikarya</taxon>
        <taxon>Ascomycota</taxon>
        <taxon>Pezizomycotina</taxon>
        <taxon>Sordariomycetes</taxon>
        <taxon>Sordariomycetidae</taxon>
        <taxon>Diaporthales</taxon>
        <taxon>Diaporthaceae</taxon>
        <taxon>Diaporthe</taxon>
    </lineage>
</organism>
<proteinExistence type="inferred from homology"/>
<evidence type="ECO:0000256" key="8">
    <source>
        <dbReference type="ARBA" id="ARBA00023136"/>
    </source>
</evidence>
<keyword evidence="3" id="KW-0813">Transport</keyword>
<comment type="similarity">
    <text evidence="2">Belongs to the oligopeptide OPT transporter family.</text>
</comment>
<evidence type="ECO:0000313" key="11">
    <source>
        <dbReference type="EMBL" id="KAL1880686.1"/>
    </source>
</evidence>
<feature type="transmembrane region" description="Helical" evidence="10">
    <location>
        <begin position="570"/>
        <end position="588"/>
    </location>
</feature>
<evidence type="ECO:0008006" key="13">
    <source>
        <dbReference type="Google" id="ProtNLM"/>
    </source>
</evidence>
<feature type="transmembrane region" description="Helical" evidence="10">
    <location>
        <begin position="74"/>
        <end position="95"/>
    </location>
</feature>
<feature type="transmembrane region" description="Helical" evidence="10">
    <location>
        <begin position="281"/>
        <end position="304"/>
    </location>
</feature>
<keyword evidence="12" id="KW-1185">Reference proteome</keyword>
<evidence type="ECO:0000256" key="2">
    <source>
        <dbReference type="ARBA" id="ARBA00008807"/>
    </source>
</evidence>
<sequence length="648" mass="72953">MSTPADEKTPAISNITLSDADEKDNKIPTVQTDSVDEPQYDFDSEEFSSIPELVRNVVSFEDDPTLPTITFRSVLLAAVFCVIGSIVSQLSLILIDDPEFIFPPSLQQVTLYRSMQGTSELHSALAKSKMKIFYVVSTLTFAWQFLPEFAFPMVAALAPLCWFAPNSHKINFLGSGKGGIGLLNVTLNWSNITSTVITYPYSVQLVIFVAFAITTWILIPIAYFGNIWGSPTYDIMSNKLFTKNGTSYPFQTLLYTDSSGSQQVNETRYEEVGLSYAGAQFTWGIFMWYASYISSYVWAALFLAPKLRQLWKNRKDLAAFRTDRLNRISQRYPDVTKWEWFALGLIPLGLLLIIVATGSVWMSTWTYVVAIAFGASAMLPMSLVYAISGYSMKVGIFNELVYGYMIEAKGSNKHPLGQLAYRIISGNTWYDSKAVLEDQKIGHYLHIPPRDVIGIQIISNMISLPVNYGVMRWVLATKYDYLTGVLDDPSGQWTAQDFTSYNTEGIMYALVGPKKLFASSYFSPVLWGFMAGGVAPALIWFLHQKFPHARFDLWNTTIFFASAATFRGNLSTGPFTTIIVGTVFNYYLYRYRHVWWNKWAYISGAALDTGFNLNLLFIFLFLGTSGTAMVNWWGNNATNTERCFALDK</sequence>
<evidence type="ECO:0000256" key="7">
    <source>
        <dbReference type="ARBA" id="ARBA00022989"/>
    </source>
</evidence>
<keyword evidence="5" id="KW-0571">Peptide transport</keyword>
<dbReference type="InterPro" id="IPR004813">
    <property type="entry name" value="OPT"/>
</dbReference>
<dbReference type="EMBL" id="JAWRVE010000007">
    <property type="protein sequence ID" value="KAL1880686.1"/>
    <property type="molecule type" value="Genomic_DNA"/>
</dbReference>
<evidence type="ECO:0000256" key="10">
    <source>
        <dbReference type="SAM" id="Phobius"/>
    </source>
</evidence>
<evidence type="ECO:0000256" key="3">
    <source>
        <dbReference type="ARBA" id="ARBA00022448"/>
    </source>
</evidence>
<evidence type="ECO:0000313" key="12">
    <source>
        <dbReference type="Proteomes" id="UP001583177"/>
    </source>
</evidence>
<comment type="subcellular location">
    <subcellularLocation>
        <location evidence="1">Membrane</location>
        <topology evidence="1">Multi-pass membrane protein</topology>
    </subcellularLocation>
</comment>
<dbReference type="InterPro" id="IPR004648">
    <property type="entry name" value="Oligpept_transpt"/>
</dbReference>
<comment type="caution">
    <text evidence="11">The sequence shown here is derived from an EMBL/GenBank/DDBJ whole genome shotgun (WGS) entry which is preliminary data.</text>
</comment>
<dbReference type="Pfam" id="PF03169">
    <property type="entry name" value="OPT"/>
    <property type="match status" value="1"/>
</dbReference>
<keyword evidence="6" id="KW-0653">Protein transport</keyword>
<feature type="transmembrane region" description="Helical" evidence="10">
    <location>
        <begin position="201"/>
        <end position="224"/>
    </location>
</feature>
<keyword evidence="7 10" id="KW-1133">Transmembrane helix</keyword>